<reference evidence="2" key="2">
    <citation type="submission" date="2020-09" db="EMBL/GenBank/DDBJ databases">
        <authorList>
            <person name="Sun Q."/>
            <person name="Ohkuma M."/>
        </authorList>
    </citation>
    <scope>NUCLEOTIDE SEQUENCE</scope>
    <source>
        <strain evidence="2">JCM 19596</strain>
    </source>
</reference>
<name>A0A830FKY8_9EURY</name>
<dbReference type="RefSeq" id="WP_188979419.1">
    <property type="nucleotide sequence ID" value="NZ_BMPG01000003.1"/>
</dbReference>
<dbReference type="AlphaFoldDB" id="A0A830FKY8"/>
<dbReference type="InterPro" id="IPR036188">
    <property type="entry name" value="FAD/NAD-bd_sf"/>
</dbReference>
<evidence type="ECO:0000313" key="3">
    <source>
        <dbReference type="Proteomes" id="UP000607197"/>
    </source>
</evidence>
<dbReference type="Gene3D" id="3.30.9.10">
    <property type="entry name" value="D-Amino Acid Oxidase, subunit A, domain 2"/>
    <property type="match status" value="1"/>
</dbReference>
<dbReference type="EMBL" id="BMPG01000003">
    <property type="protein sequence ID" value="GGL66115.1"/>
    <property type="molecule type" value="Genomic_DNA"/>
</dbReference>
<accession>A0A830FKY8</accession>
<proteinExistence type="predicted"/>
<dbReference type="SUPFAM" id="SSF54373">
    <property type="entry name" value="FAD-linked reductases, C-terminal domain"/>
    <property type="match status" value="1"/>
</dbReference>
<dbReference type="Gene3D" id="3.50.50.60">
    <property type="entry name" value="FAD/NAD(P)-binding domain"/>
    <property type="match status" value="1"/>
</dbReference>
<dbReference type="GO" id="GO:0005737">
    <property type="term" value="C:cytoplasm"/>
    <property type="evidence" value="ECO:0007669"/>
    <property type="project" value="TreeGrafter"/>
</dbReference>
<organism evidence="2 3">
    <name type="scientific">Halocalculus aciditolerans</name>
    <dbReference type="NCBI Taxonomy" id="1383812"/>
    <lineage>
        <taxon>Archaea</taxon>
        <taxon>Methanobacteriati</taxon>
        <taxon>Methanobacteriota</taxon>
        <taxon>Stenosarchaea group</taxon>
        <taxon>Halobacteria</taxon>
        <taxon>Halobacteriales</taxon>
        <taxon>Halobacteriaceae</taxon>
        <taxon>Halocalculus</taxon>
    </lineage>
</organism>
<dbReference type="Pfam" id="PF01266">
    <property type="entry name" value="DAO"/>
    <property type="match status" value="1"/>
</dbReference>
<dbReference type="SUPFAM" id="SSF51905">
    <property type="entry name" value="FAD/NAD(P)-binding domain"/>
    <property type="match status" value="1"/>
</dbReference>
<dbReference type="OrthoDB" id="168391at2157"/>
<reference evidence="2" key="1">
    <citation type="journal article" date="2014" name="Int. J. Syst. Evol. Microbiol.">
        <title>Complete genome sequence of Corynebacterium casei LMG S-19264T (=DSM 44701T), isolated from a smear-ripened cheese.</title>
        <authorList>
            <consortium name="US DOE Joint Genome Institute (JGI-PGF)"/>
            <person name="Walter F."/>
            <person name="Albersmeier A."/>
            <person name="Kalinowski J."/>
            <person name="Ruckert C."/>
        </authorList>
    </citation>
    <scope>NUCLEOTIDE SEQUENCE</scope>
    <source>
        <strain evidence="2">JCM 19596</strain>
    </source>
</reference>
<protein>
    <submittedName>
        <fullName evidence="2">Oxidoreductase</fullName>
    </submittedName>
</protein>
<sequence length="396" mass="42318">MVGRADEPLPDAADAVIVGGGVVGVAAARDLAPDYDVVVVEKGAVAGEASALAAGEVTLATTYIGEREGIAEYGTSFFRDYSGTGDFHYEERNGVELVPQGRGGEAREYAAGLRDTGANVEYIDPPTGRERYPRIDFDRFDGGIEFRDTGFLDPYTFATTLADDAEDRGATICTERAVTGLVVENGTVTGVETEGGRIDADHVVAAAGWRTTSFLAEHLEIPVQPYRTQCIVLEPDDPVGEDFPMGWLPGEHVYFRPELNGDVLVGGFSFAEDDPERASGQADEAFRQHVAELLPRFVEGGDRARFVNGWAGVDGATPDTLPIIDAPDAAPDGLVVAAGFHGRGVMTAPIAAAIVNALVRDTTPPFTRDPFRLDRFEDTSPDFEFTSISAGDDDYD</sequence>
<comment type="caution">
    <text evidence="2">The sequence shown here is derived from an EMBL/GenBank/DDBJ whole genome shotgun (WGS) entry which is preliminary data.</text>
</comment>
<gene>
    <name evidence="2" type="ORF">GCM10009039_25050</name>
</gene>
<evidence type="ECO:0000259" key="1">
    <source>
        <dbReference type="Pfam" id="PF01266"/>
    </source>
</evidence>
<feature type="domain" description="FAD dependent oxidoreductase" evidence="1">
    <location>
        <begin position="14"/>
        <end position="355"/>
    </location>
</feature>
<evidence type="ECO:0000313" key="2">
    <source>
        <dbReference type="EMBL" id="GGL66115.1"/>
    </source>
</evidence>
<keyword evidence="3" id="KW-1185">Reference proteome</keyword>
<dbReference type="PANTHER" id="PTHR13847">
    <property type="entry name" value="SARCOSINE DEHYDROGENASE-RELATED"/>
    <property type="match status" value="1"/>
</dbReference>
<dbReference type="InterPro" id="IPR006076">
    <property type="entry name" value="FAD-dep_OxRdtase"/>
</dbReference>
<dbReference type="Proteomes" id="UP000607197">
    <property type="component" value="Unassembled WGS sequence"/>
</dbReference>